<evidence type="ECO:0000313" key="9">
    <source>
        <dbReference type="Proteomes" id="UP000683417"/>
    </source>
</evidence>
<protein>
    <submittedName>
        <fullName evidence="8">BgTH12-07428</fullName>
    </submittedName>
</protein>
<dbReference type="SMART" id="SM00679">
    <property type="entry name" value="CTNS"/>
    <property type="match status" value="2"/>
</dbReference>
<evidence type="ECO:0000313" key="8">
    <source>
        <dbReference type="EMBL" id="CAD6500247.1"/>
    </source>
</evidence>
<evidence type="ECO:0000256" key="6">
    <source>
        <dbReference type="ARBA" id="ARBA00050768"/>
    </source>
</evidence>
<evidence type="ECO:0000256" key="4">
    <source>
        <dbReference type="ARBA" id="ARBA00023136"/>
    </source>
</evidence>
<dbReference type="AlphaFoldDB" id="A0A9W4CXM4"/>
<comment type="caution">
    <text evidence="8">The sequence shown here is derived from an EMBL/GenBank/DDBJ whole genome shotgun (WGS) entry which is preliminary data.</text>
</comment>
<proteinExistence type="inferred from homology"/>
<keyword evidence="2 7" id="KW-0812">Transmembrane</keyword>
<dbReference type="GO" id="GO:0034486">
    <property type="term" value="P:vacuolar transmembrane transport"/>
    <property type="evidence" value="ECO:0007669"/>
    <property type="project" value="UniProtKB-ARBA"/>
</dbReference>
<evidence type="ECO:0000256" key="1">
    <source>
        <dbReference type="ARBA" id="ARBA00004141"/>
    </source>
</evidence>
<sequence length="334" mass="37488">MATPLELWNLTLTDVSAICGSISIACWLCVFLPQLVDNFRRGSTDGLSVRFVTIWLAGDMCNVVGAVLQGVLPTMIILAVYYACMDILLLAQIFYYHGVTWSEDMTCSSGLEPHDQNFETTTPSGKPDERQRLLAVCNGPDHSQSSSQHLSATHLSPVVPFVPEAQPFTQTRSSLQVTLVNLSAVIAVIFIGIMGWYFFQTQTTRASPSSVELTFNFWGQSFGYLCAILYLSSRLPQLLLNYRRKSTEGISMLFFLFACVGNLCTVLSILIYDPPCRAGGRRCEDDRQWREYWHYVVVNISWIVGSAGTFLLDLSVFTQFWLYRVNGDSSNQRQ</sequence>
<keyword evidence="3 7" id="KW-1133">Transmembrane helix</keyword>
<feature type="transmembrane region" description="Helical" evidence="7">
    <location>
        <begin position="74"/>
        <end position="96"/>
    </location>
</feature>
<dbReference type="GO" id="GO:0015174">
    <property type="term" value="F:basic amino acid transmembrane transporter activity"/>
    <property type="evidence" value="ECO:0007669"/>
    <property type="project" value="UniProtKB-ARBA"/>
</dbReference>
<dbReference type="Pfam" id="PF04193">
    <property type="entry name" value="PQ-loop"/>
    <property type="match status" value="2"/>
</dbReference>
<feature type="transmembrane region" description="Helical" evidence="7">
    <location>
        <begin position="252"/>
        <end position="272"/>
    </location>
</feature>
<feature type="transmembrane region" description="Helical" evidence="7">
    <location>
        <begin position="15"/>
        <end position="35"/>
    </location>
</feature>
<evidence type="ECO:0000256" key="2">
    <source>
        <dbReference type="ARBA" id="ARBA00022692"/>
    </source>
</evidence>
<feature type="transmembrane region" description="Helical" evidence="7">
    <location>
        <begin position="47"/>
        <end position="68"/>
    </location>
</feature>
<keyword evidence="4 7" id="KW-0472">Membrane</keyword>
<evidence type="ECO:0000256" key="7">
    <source>
        <dbReference type="SAM" id="Phobius"/>
    </source>
</evidence>
<dbReference type="Proteomes" id="UP000683417">
    <property type="component" value="Unassembled WGS sequence"/>
</dbReference>
<feature type="transmembrane region" description="Helical" evidence="7">
    <location>
        <begin position="292"/>
        <end position="314"/>
    </location>
</feature>
<dbReference type="FunFam" id="1.20.1280.290:FF:000009">
    <property type="entry name" value="PQ loop repeat family protein"/>
    <property type="match status" value="1"/>
</dbReference>
<comment type="similarity">
    <text evidence="5">Belongs to the laat-1 family.</text>
</comment>
<organism evidence="8 9">
    <name type="scientific">Blumeria graminis f. sp. triticale</name>
    <dbReference type="NCBI Taxonomy" id="1689686"/>
    <lineage>
        <taxon>Eukaryota</taxon>
        <taxon>Fungi</taxon>
        <taxon>Dikarya</taxon>
        <taxon>Ascomycota</taxon>
        <taxon>Pezizomycotina</taxon>
        <taxon>Leotiomycetes</taxon>
        <taxon>Erysiphales</taxon>
        <taxon>Erysiphaceae</taxon>
        <taxon>Blumeria</taxon>
    </lineage>
</organism>
<reference evidence="8" key="1">
    <citation type="submission" date="2020-10" db="EMBL/GenBank/DDBJ databases">
        <authorList>
            <person name="Muller C M."/>
        </authorList>
    </citation>
    <scope>NUCLEOTIDE SEQUENCE</scope>
    <source>
        <strain evidence="8">THUN-12</strain>
    </source>
</reference>
<comment type="catalytic activity">
    <reaction evidence="6">
        <text>L-histidine(out) + L-arginine(in) = L-histidine(in) + L-arginine(out)</text>
        <dbReference type="Rhea" id="RHEA:71063"/>
        <dbReference type="ChEBI" id="CHEBI:32682"/>
        <dbReference type="ChEBI" id="CHEBI:57595"/>
    </reaction>
</comment>
<evidence type="ECO:0000256" key="5">
    <source>
        <dbReference type="ARBA" id="ARBA00038039"/>
    </source>
</evidence>
<feature type="transmembrane region" description="Helical" evidence="7">
    <location>
        <begin position="179"/>
        <end position="199"/>
    </location>
</feature>
<comment type="subcellular location">
    <subcellularLocation>
        <location evidence="1">Membrane</location>
        <topology evidence="1">Multi-pass membrane protein</topology>
    </subcellularLocation>
</comment>
<dbReference type="PANTHER" id="PTHR16201:SF35">
    <property type="entry name" value="VACUOLAR AMINO ACID TRANSPORTER YPQ1-RELATED"/>
    <property type="match status" value="1"/>
</dbReference>
<dbReference type="InterPro" id="IPR051415">
    <property type="entry name" value="LAAT-1"/>
</dbReference>
<evidence type="ECO:0000256" key="3">
    <source>
        <dbReference type="ARBA" id="ARBA00022989"/>
    </source>
</evidence>
<dbReference type="GO" id="GO:0098852">
    <property type="term" value="C:lytic vacuole membrane"/>
    <property type="evidence" value="ECO:0007669"/>
    <property type="project" value="UniProtKB-ARBA"/>
</dbReference>
<dbReference type="EMBL" id="CAJHIT010000003">
    <property type="protein sequence ID" value="CAD6500247.1"/>
    <property type="molecule type" value="Genomic_DNA"/>
</dbReference>
<accession>A0A9W4CXM4</accession>
<name>A0A9W4CXM4_BLUGR</name>
<gene>
    <name evidence="8" type="ORF">BGTH12_LOCUS1605</name>
</gene>
<dbReference type="PANTHER" id="PTHR16201">
    <property type="entry name" value="SEVEN TRANSMEMBRANE PROTEIN 1-RELATED"/>
    <property type="match status" value="1"/>
</dbReference>
<dbReference type="InterPro" id="IPR006603">
    <property type="entry name" value="PQ-loop_rpt"/>
</dbReference>
<feature type="transmembrane region" description="Helical" evidence="7">
    <location>
        <begin position="211"/>
        <end position="231"/>
    </location>
</feature>